<organism evidence="2 3">
    <name type="scientific">Subtercola lobariae</name>
    <dbReference type="NCBI Taxonomy" id="1588641"/>
    <lineage>
        <taxon>Bacteria</taxon>
        <taxon>Bacillati</taxon>
        <taxon>Actinomycetota</taxon>
        <taxon>Actinomycetes</taxon>
        <taxon>Micrococcales</taxon>
        <taxon>Microbacteriaceae</taxon>
        <taxon>Subtercola</taxon>
    </lineage>
</organism>
<dbReference type="EMBL" id="BMGP01000003">
    <property type="protein sequence ID" value="GGF24413.1"/>
    <property type="molecule type" value="Genomic_DNA"/>
</dbReference>
<gene>
    <name evidence="2" type="ORF">GCM10011399_17400</name>
</gene>
<keyword evidence="1" id="KW-1133">Transmembrane helix</keyword>
<evidence type="ECO:0000256" key="1">
    <source>
        <dbReference type="SAM" id="Phobius"/>
    </source>
</evidence>
<keyword evidence="1" id="KW-0472">Membrane</keyword>
<protein>
    <submittedName>
        <fullName evidence="2">Uncharacterized protein</fullName>
    </submittedName>
</protein>
<evidence type="ECO:0000313" key="3">
    <source>
        <dbReference type="Proteomes" id="UP000598775"/>
    </source>
</evidence>
<sequence>MNARIRSARSDSRITIVIAAAIALVLVVSAVVGWAVNSDRPVAAAPPDYSAQASAVASVVQSAMTSQNLASVIVRVTRGNDVVTEQAFGDSMTGVTRSP</sequence>
<name>A0A917EW02_9MICO</name>
<dbReference type="AlphaFoldDB" id="A0A917EW02"/>
<dbReference type="Proteomes" id="UP000598775">
    <property type="component" value="Unassembled WGS sequence"/>
</dbReference>
<accession>A0A917EW02</accession>
<evidence type="ECO:0000313" key="2">
    <source>
        <dbReference type="EMBL" id="GGF24413.1"/>
    </source>
</evidence>
<reference evidence="2 3" key="1">
    <citation type="journal article" date="2014" name="Int. J. Syst. Evol. Microbiol.">
        <title>Complete genome sequence of Corynebacterium casei LMG S-19264T (=DSM 44701T), isolated from a smear-ripened cheese.</title>
        <authorList>
            <consortium name="US DOE Joint Genome Institute (JGI-PGF)"/>
            <person name="Walter F."/>
            <person name="Albersmeier A."/>
            <person name="Kalinowski J."/>
            <person name="Ruckert C."/>
        </authorList>
    </citation>
    <scope>NUCLEOTIDE SEQUENCE [LARGE SCALE GENOMIC DNA]</scope>
    <source>
        <strain evidence="2 3">CGMCC 1.12976</strain>
    </source>
</reference>
<keyword evidence="1" id="KW-0812">Transmembrane</keyword>
<feature type="transmembrane region" description="Helical" evidence="1">
    <location>
        <begin position="12"/>
        <end position="36"/>
    </location>
</feature>
<keyword evidence="3" id="KW-1185">Reference proteome</keyword>
<comment type="caution">
    <text evidence="2">The sequence shown here is derived from an EMBL/GenBank/DDBJ whole genome shotgun (WGS) entry which is preliminary data.</text>
</comment>
<proteinExistence type="predicted"/>